<name>A0A8W8IWT5_MAGGI</name>
<dbReference type="GO" id="GO:0005737">
    <property type="term" value="C:cytoplasm"/>
    <property type="evidence" value="ECO:0007669"/>
    <property type="project" value="TreeGrafter"/>
</dbReference>
<evidence type="ECO:0000259" key="8">
    <source>
        <dbReference type="SMART" id="SM00479"/>
    </source>
</evidence>
<keyword evidence="4" id="KW-0378">Hydrolase</keyword>
<keyword evidence="5" id="KW-0269">Exonuclease</keyword>
<dbReference type="AlphaFoldDB" id="A0A8W8IWT5"/>
<reference evidence="9" key="1">
    <citation type="submission" date="2022-08" db="UniProtKB">
        <authorList>
            <consortium name="EnsemblMetazoa"/>
        </authorList>
    </citation>
    <scope>IDENTIFICATION</scope>
    <source>
        <strain evidence="9">05x7-T-G4-1.051#20</strain>
    </source>
</reference>
<evidence type="ECO:0000256" key="3">
    <source>
        <dbReference type="ARBA" id="ARBA00022723"/>
    </source>
</evidence>
<keyword evidence="3" id="KW-0479">Metal-binding</keyword>
<dbReference type="Pfam" id="PF20700">
    <property type="entry name" value="Mutator"/>
    <property type="match status" value="1"/>
</dbReference>
<dbReference type="GO" id="GO:0008296">
    <property type="term" value="F:3'-5'-DNA exonuclease activity"/>
    <property type="evidence" value="ECO:0007669"/>
    <property type="project" value="TreeGrafter"/>
</dbReference>
<organism evidence="9 10">
    <name type="scientific">Magallana gigas</name>
    <name type="common">Pacific oyster</name>
    <name type="synonym">Crassostrea gigas</name>
    <dbReference type="NCBI Taxonomy" id="29159"/>
    <lineage>
        <taxon>Eukaryota</taxon>
        <taxon>Metazoa</taxon>
        <taxon>Spiralia</taxon>
        <taxon>Lophotrochozoa</taxon>
        <taxon>Mollusca</taxon>
        <taxon>Bivalvia</taxon>
        <taxon>Autobranchia</taxon>
        <taxon>Pteriomorphia</taxon>
        <taxon>Ostreida</taxon>
        <taxon>Ostreoidea</taxon>
        <taxon>Ostreidae</taxon>
        <taxon>Magallana</taxon>
    </lineage>
</organism>
<evidence type="ECO:0000256" key="5">
    <source>
        <dbReference type="ARBA" id="ARBA00022839"/>
    </source>
</evidence>
<dbReference type="InterPro" id="IPR012337">
    <property type="entry name" value="RNaseH-like_sf"/>
</dbReference>
<dbReference type="GO" id="GO:0046872">
    <property type="term" value="F:metal ion binding"/>
    <property type="evidence" value="ECO:0007669"/>
    <property type="project" value="UniProtKB-KW"/>
</dbReference>
<dbReference type="EnsemblMetazoa" id="G15752.10">
    <property type="protein sequence ID" value="G15752.10:cds"/>
    <property type="gene ID" value="G15752"/>
</dbReference>
<keyword evidence="10" id="KW-1185">Reference proteome</keyword>
<protein>
    <recommendedName>
        <fullName evidence="8">Exonuclease domain-containing protein</fullName>
    </recommendedName>
</protein>
<keyword evidence="6" id="KW-0460">Magnesium</keyword>
<dbReference type="GO" id="GO:0003676">
    <property type="term" value="F:nucleic acid binding"/>
    <property type="evidence" value="ECO:0007669"/>
    <property type="project" value="InterPro"/>
</dbReference>
<dbReference type="PANTHER" id="PTHR13058:SF22">
    <property type="entry name" value="EXODEOXYRIBONUCLEASE III"/>
    <property type="match status" value="1"/>
</dbReference>
<dbReference type="InterPro" id="IPR049012">
    <property type="entry name" value="Mutator_transp_dom"/>
</dbReference>
<evidence type="ECO:0000256" key="6">
    <source>
        <dbReference type="ARBA" id="ARBA00022842"/>
    </source>
</evidence>
<feature type="domain" description="Exonuclease" evidence="8">
    <location>
        <begin position="284"/>
        <end position="461"/>
    </location>
</feature>
<evidence type="ECO:0000256" key="7">
    <source>
        <dbReference type="ARBA" id="ARBA00025769"/>
    </source>
</evidence>
<dbReference type="InterPro" id="IPR057617">
    <property type="entry name" value="PML_C"/>
</dbReference>
<dbReference type="Gene3D" id="3.30.420.10">
    <property type="entry name" value="Ribonuclease H-like superfamily/Ribonuclease H"/>
    <property type="match status" value="1"/>
</dbReference>
<dbReference type="PANTHER" id="PTHR13058">
    <property type="entry name" value="THREE PRIME REPAIR EXONUCLEASE 1, 2"/>
    <property type="match status" value="1"/>
</dbReference>
<dbReference type="CDD" id="cd06127">
    <property type="entry name" value="DEDDh"/>
    <property type="match status" value="1"/>
</dbReference>
<evidence type="ECO:0000256" key="4">
    <source>
        <dbReference type="ARBA" id="ARBA00022801"/>
    </source>
</evidence>
<sequence>MINPESTSLAEALKTANDLNKDVKMPREGALDSATILMISNYGWMKVDNLKTDFLKFEPNEYAEKLISFVNQRLQPRQSQNIAISNQGWINLGKYSQKKFMKSPAFHFMAGSFERGKPVKKVRRAPDSQRLDQENLSDRVTVPKQMKSFNESDKSEATIAEVEKLYDILLKVKKEEAMVHSGIGGRQVNSFLSALNIPPVSNTLLSQREKEMGSAMECVAQASVMKNLSEEVKLSKIVKSNAVKELREGDSYGSSVELMIHQDIKEIPSPRVPPKNVGIESASIPVYFDLETTGLSRNSHITQMAAVCGENQWQRFVKPKVPMSSKASDVTGITKRGSKMFHRGKSVHSSNLSFALESFVEFISRQGKCAILSGHNIKSYDCHVLFNALEAVGKMDTFKDHVAGFIDTKLLFRSQFPGLPSYSQQALVSSFLHCDYAAHDALQDVVFLRKLVRLVNFDEHYKLKASFSLPCATFSHESLRERAHNLPSLQGLVNEKIITINMGRKIAASDLNYAALKLAFSRGEEEGIQKVLSEECGSRPRVTKSSEIIHSIAEHFRKAIQNPEQEKVRKNLPHKQAVVSLSPQEWKELVEVFEIAEPKIPTRVRSTLDSSTTKKMRME</sequence>
<dbReference type="SUPFAM" id="SSF53098">
    <property type="entry name" value="Ribonuclease H-like"/>
    <property type="match status" value="1"/>
</dbReference>
<dbReference type="InterPro" id="IPR013520">
    <property type="entry name" value="Ribonucl_H"/>
</dbReference>
<evidence type="ECO:0000256" key="1">
    <source>
        <dbReference type="ARBA" id="ARBA00001946"/>
    </source>
</evidence>
<dbReference type="Proteomes" id="UP000005408">
    <property type="component" value="Unassembled WGS sequence"/>
</dbReference>
<evidence type="ECO:0000256" key="2">
    <source>
        <dbReference type="ARBA" id="ARBA00022722"/>
    </source>
</evidence>
<dbReference type="Pfam" id="PF00929">
    <property type="entry name" value="RNase_T"/>
    <property type="match status" value="1"/>
</dbReference>
<comment type="cofactor">
    <cofactor evidence="1">
        <name>Mg(2+)</name>
        <dbReference type="ChEBI" id="CHEBI:18420"/>
    </cofactor>
</comment>
<accession>A0A8W8IWT5</accession>
<dbReference type="SMART" id="SM00479">
    <property type="entry name" value="EXOIII"/>
    <property type="match status" value="1"/>
</dbReference>
<evidence type="ECO:0000313" key="9">
    <source>
        <dbReference type="EnsemblMetazoa" id="G15752.10:cds"/>
    </source>
</evidence>
<keyword evidence="2" id="KW-0540">Nuclease</keyword>
<evidence type="ECO:0000313" key="10">
    <source>
        <dbReference type="Proteomes" id="UP000005408"/>
    </source>
</evidence>
<dbReference type="InterPro" id="IPR040393">
    <property type="entry name" value="TREX1/2"/>
</dbReference>
<comment type="similarity">
    <text evidence="7">Belongs to the exonuclease superfamily. TREX family.</text>
</comment>
<dbReference type="GO" id="GO:0006308">
    <property type="term" value="P:DNA catabolic process"/>
    <property type="evidence" value="ECO:0007669"/>
    <property type="project" value="TreeGrafter"/>
</dbReference>
<proteinExistence type="inferred from homology"/>
<dbReference type="Pfam" id="PF25244">
    <property type="entry name" value="PML_C"/>
    <property type="match status" value="1"/>
</dbReference>
<dbReference type="InterPro" id="IPR036397">
    <property type="entry name" value="RNaseH_sf"/>
</dbReference>